<proteinExistence type="predicted"/>
<comment type="subcellular location">
    <subcellularLocation>
        <location evidence="1">Cell membrane</location>
        <topology evidence="1">Multi-pass membrane protein</topology>
    </subcellularLocation>
</comment>
<dbReference type="InterPro" id="IPR011701">
    <property type="entry name" value="MFS"/>
</dbReference>
<dbReference type="EMBL" id="AP027742">
    <property type="protein sequence ID" value="BDZ76178.1"/>
    <property type="molecule type" value="Genomic_DNA"/>
</dbReference>
<evidence type="ECO:0000256" key="6">
    <source>
        <dbReference type="SAM" id="Phobius"/>
    </source>
</evidence>
<keyword evidence="4 6" id="KW-1133">Transmembrane helix</keyword>
<dbReference type="CDD" id="cd06174">
    <property type="entry name" value="MFS"/>
    <property type="match status" value="1"/>
</dbReference>
<keyword evidence="9" id="KW-1185">Reference proteome</keyword>
<evidence type="ECO:0000256" key="3">
    <source>
        <dbReference type="ARBA" id="ARBA00022692"/>
    </source>
</evidence>
<keyword evidence="3 6" id="KW-0812">Transmembrane</keyword>
<sequence>MNKETIKRYIQLALVVSSAGVIYPIAYLKNNYQETLLSVYNISLQELNTIFLALGIISVITYFPSGILCDKFSCKKLLVISLIGTAAAGFWFATVPEFTGIVLIYMLWGIFSILTFWSAHMKLIKLLARPEEQGRFFGILDGGRGLIEAVLGVIAVAIFAALMGSDPGPKEQREAMVALVYLYTAAIVVVTILIIIFMDDDKNPNSMFRQGSEVKQEKFKVSEVKELLKNKTVFVLSGIIFTAYALTWTLYYFSGFLETNIGIDAVTVGVVMTVVLWLRPVGGFVGGFLGDKLGRPKTILTVLLCSSILLVVVSVLPATSGQTLFIALILVLSFFIYAVRGTYWSLMDDCKVNPAIIGTAMGFTALLGYLPDIVVPLFNTACFNTFGPTGGYYAFFVGSAILGVIGVILIAIFIMMIKKRDRGEAK</sequence>
<feature type="transmembrane region" description="Helical" evidence="6">
    <location>
        <begin position="175"/>
        <end position="198"/>
    </location>
</feature>
<dbReference type="Gene3D" id="1.20.1250.20">
    <property type="entry name" value="MFS general substrate transporter like domains"/>
    <property type="match status" value="2"/>
</dbReference>
<feature type="transmembrane region" description="Helical" evidence="6">
    <location>
        <begin position="101"/>
        <end position="124"/>
    </location>
</feature>
<evidence type="ECO:0000256" key="4">
    <source>
        <dbReference type="ARBA" id="ARBA00022989"/>
    </source>
</evidence>
<evidence type="ECO:0000259" key="7">
    <source>
        <dbReference type="PROSITE" id="PS50850"/>
    </source>
</evidence>
<dbReference type="InterPro" id="IPR020846">
    <property type="entry name" value="MFS_dom"/>
</dbReference>
<feature type="transmembrane region" description="Helical" evidence="6">
    <location>
        <begin position="9"/>
        <end position="27"/>
    </location>
</feature>
<protein>
    <submittedName>
        <fullName evidence="8">MFS transporter</fullName>
    </submittedName>
</protein>
<feature type="domain" description="Major facilitator superfamily (MFS) profile" evidence="7">
    <location>
        <begin position="10"/>
        <end position="418"/>
    </location>
</feature>
<reference evidence="9" key="1">
    <citation type="journal article" date="2023" name="Int. J. Syst. Evol. Microbiol.">
        <title>Claveliimonas bilis gen. nov., sp. nov., deoxycholic acid-producing bacteria isolated from human faeces, and reclassification of Sellimonas monacensis Zenner et al. 2021 as Claveliimonas monacensis comb. nov.</title>
        <authorList>
            <person name="Hisatomi A."/>
            <person name="Kastawa N.W.E.P.G."/>
            <person name="Song I."/>
            <person name="Ohkuma M."/>
            <person name="Fukiya S."/>
            <person name="Sakamoto M."/>
        </authorList>
    </citation>
    <scope>NUCLEOTIDE SEQUENCE [LARGE SCALE GENOMIC DNA]</scope>
    <source>
        <strain evidence="9">12BBH14</strain>
    </source>
</reference>
<dbReference type="InterPro" id="IPR052528">
    <property type="entry name" value="Sugar_transport-like"/>
</dbReference>
<accession>A0ABN6YSV5</accession>
<dbReference type="RefSeq" id="WP_316266101.1">
    <property type="nucleotide sequence ID" value="NZ_AP027742.1"/>
</dbReference>
<evidence type="ECO:0000313" key="8">
    <source>
        <dbReference type="EMBL" id="BDZ76178.1"/>
    </source>
</evidence>
<name>A0ABN6YSV5_9FIRM</name>
<dbReference type="Proteomes" id="UP001305815">
    <property type="component" value="Chromosome"/>
</dbReference>
<feature type="transmembrane region" description="Helical" evidence="6">
    <location>
        <begin position="259"/>
        <end position="278"/>
    </location>
</feature>
<feature type="transmembrane region" description="Helical" evidence="6">
    <location>
        <begin position="145"/>
        <end position="163"/>
    </location>
</feature>
<feature type="transmembrane region" description="Helical" evidence="6">
    <location>
        <begin position="77"/>
        <end position="95"/>
    </location>
</feature>
<dbReference type="Pfam" id="PF07690">
    <property type="entry name" value="MFS_1"/>
    <property type="match status" value="1"/>
</dbReference>
<dbReference type="InterPro" id="IPR036259">
    <property type="entry name" value="MFS_trans_sf"/>
</dbReference>
<organism evidence="8 9">
    <name type="scientific">Claveliimonas bilis</name>
    <dbReference type="NCBI Taxonomy" id="3028070"/>
    <lineage>
        <taxon>Bacteria</taxon>
        <taxon>Bacillati</taxon>
        <taxon>Bacillota</taxon>
        <taxon>Clostridia</taxon>
        <taxon>Lachnospirales</taxon>
        <taxon>Lachnospiraceae</taxon>
        <taxon>Claveliimonas</taxon>
    </lineage>
</organism>
<dbReference type="SUPFAM" id="SSF103473">
    <property type="entry name" value="MFS general substrate transporter"/>
    <property type="match status" value="1"/>
</dbReference>
<evidence type="ECO:0000256" key="2">
    <source>
        <dbReference type="ARBA" id="ARBA00022448"/>
    </source>
</evidence>
<evidence type="ECO:0000256" key="1">
    <source>
        <dbReference type="ARBA" id="ARBA00004651"/>
    </source>
</evidence>
<gene>
    <name evidence="8" type="ORF">Lac1_03610</name>
</gene>
<keyword evidence="2" id="KW-0813">Transport</keyword>
<evidence type="ECO:0000256" key="5">
    <source>
        <dbReference type="ARBA" id="ARBA00023136"/>
    </source>
</evidence>
<feature type="transmembrane region" description="Helical" evidence="6">
    <location>
        <begin position="390"/>
        <end position="417"/>
    </location>
</feature>
<feature type="transmembrane region" description="Helical" evidence="6">
    <location>
        <begin position="355"/>
        <end position="378"/>
    </location>
</feature>
<dbReference type="PANTHER" id="PTHR23526:SF2">
    <property type="entry name" value="MAJOR FACILITATOR SUPERFAMILY (MFS) PROFILE DOMAIN-CONTAINING PROTEIN"/>
    <property type="match status" value="1"/>
</dbReference>
<feature type="transmembrane region" description="Helical" evidence="6">
    <location>
        <begin position="299"/>
        <end position="318"/>
    </location>
</feature>
<dbReference type="PROSITE" id="PS50850">
    <property type="entry name" value="MFS"/>
    <property type="match status" value="1"/>
</dbReference>
<feature type="transmembrane region" description="Helical" evidence="6">
    <location>
        <begin position="47"/>
        <end position="65"/>
    </location>
</feature>
<keyword evidence="5 6" id="KW-0472">Membrane</keyword>
<dbReference type="PANTHER" id="PTHR23526">
    <property type="entry name" value="INTEGRAL MEMBRANE TRANSPORT PROTEIN-RELATED"/>
    <property type="match status" value="1"/>
</dbReference>
<feature type="transmembrane region" description="Helical" evidence="6">
    <location>
        <begin position="324"/>
        <end position="343"/>
    </location>
</feature>
<evidence type="ECO:0000313" key="9">
    <source>
        <dbReference type="Proteomes" id="UP001305815"/>
    </source>
</evidence>
<feature type="transmembrane region" description="Helical" evidence="6">
    <location>
        <begin position="233"/>
        <end position="253"/>
    </location>
</feature>